<dbReference type="InterPro" id="IPR035644">
    <property type="entry name" value="MraZ_C"/>
</dbReference>
<comment type="caution">
    <text evidence="9">The sequence shown here is derived from an EMBL/GenBank/DDBJ whole genome shotgun (WGS) entry which is preliminary data.</text>
</comment>
<dbReference type="SUPFAM" id="SSF89447">
    <property type="entry name" value="AbrB/MazE/MraZ-like"/>
    <property type="match status" value="1"/>
</dbReference>
<evidence type="ECO:0000256" key="2">
    <source>
        <dbReference type="ARBA" id="ARBA00022490"/>
    </source>
</evidence>
<keyword evidence="9" id="KW-0132">Cell division</keyword>
<comment type="similarity">
    <text evidence="7">Belongs to the MraZ family.</text>
</comment>
<keyword evidence="4 7" id="KW-0805">Transcription regulation</keyword>
<evidence type="ECO:0000256" key="7">
    <source>
        <dbReference type="HAMAP-Rule" id="MF_01008"/>
    </source>
</evidence>
<sequence>MFIGEYEHNLDTKGRMAIPVKFREKLNNGAIITRGLDSCLFVFDPRAWETLAQKLVNLPLAQANSRAFARLMLAGAMEVNVDSQGRILVPDYLRRYAGLDKEVVVAGLYNRIELWDASKWQNYKAETEASSNNIAEKMSELGI</sequence>
<feature type="domain" description="SpoVT-AbrB" evidence="8">
    <location>
        <begin position="5"/>
        <end position="47"/>
    </location>
</feature>
<feature type="domain" description="SpoVT-AbrB" evidence="8">
    <location>
        <begin position="76"/>
        <end position="119"/>
    </location>
</feature>
<dbReference type="GO" id="GO:0005737">
    <property type="term" value="C:cytoplasm"/>
    <property type="evidence" value="ECO:0007669"/>
    <property type="project" value="UniProtKB-UniRule"/>
</dbReference>
<dbReference type="InterPro" id="IPR007159">
    <property type="entry name" value="SpoVT-AbrB_dom"/>
</dbReference>
<comment type="subunit">
    <text evidence="7">Forms oligomers.</text>
</comment>
<dbReference type="InterPro" id="IPR020603">
    <property type="entry name" value="MraZ_dom"/>
</dbReference>
<dbReference type="GO" id="GO:2000143">
    <property type="term" value="P:negative regulation of DNA-templated transcription initiation"/>
    <property type="evidence" value="ECO:0007669"/>
    <property type="project" value="TreeGrafter"/>
</dbReference>
<dbReference type="STRING" id="1798406.A3A04_00475"/>
<dbReference type="PROSITE" id="PS51740">
    <property type="entry name" value="SPOVT_ABRB"/>
    <property type="match status" value="2"/>
</dbReference>
<evidence type="ECO:0000256" key="4">
    <source>
        <dbReference type="ARBA" id="ARBA00023015"/>
    </source>
</evidence>
<dbReference type="GO" id="GO:0009295">
    <property type="term" value="C:nucleoid"/>
    <property type="evidence" value="ECO:0007669"/>
    <property type="project" value="UniProtKB-SubCell"/>
</dbReference>
<dbReference type="PANTHER" id="PTHR34701:SF1">
    <property type="entry name" value="TRANSCRIPTIONAL REGULATOR MRAZ"/>
    <property type="match status" value="1"/>
</dbReference>
<dbReference type="Gene3D" id="3.40.1550.20">
    <property type="entry name" value="Transcriptional regulator MraZ domain"/>
    <property type="match status" value="1"/>
</dbReference>
<proteinExistence type="inferred from homology"/>
<keyword evidence="3" id="KW-0677">Repeat</keyword>
<gene>
    <name evidence="7" type="primary">mraZ</name>
    <name evidence="9" type="ORF">A3A04_00475</name>
</gene>
<dbReference type="AlphaFoldDB" id="A0A1G1ZPD1"/>
<dbReference type="EMBL" id="MHJI01000005">
    <property type="protein sequence ID" value="OGY66442.1"/>
    <property type="molecule type" value="Genomic_DNA"/>
</dbReference>
<keyword evidence="2 7" id="KW-0963">Cytoplasm</keyword>
<protein>
    <recommendedName>
        <fullName evidence="1 7">Transcriptional regulator MraZ</fullName>
    </recommendedName>
</protein>
<accession>A0A1G1ZPD1</accession>
<dbReference type="InterPro" id="IPR038619">
    <property type="entry name" value="MraZ_sf"/>
</dbReference>
<dbReference type="CDD" id="cd16320">
    <property type="entry name" value="MraZ_N"/>
    <property type="match status" value="1"/>
</dbReference>
<dbReference type="CDD" id="cd16321">
    <property type="entry name" value="MraZ_C"/>
    <property type="match status" value="1"/>
</dbReference>
<dbReference type="InterPro" id="IPR035642">
    <property type="entry name" value="MraZ_N"/>
</dbReference>
<evidence type="ECO:0000256" key="3">
    <source>
        <dbReference type="ARBA" id="ARBA00022737"/>
    </source>
</evidence>
<organism evidence="9 10">
    <name type="scientific">Candidatus Harrisonbacteria bacterium RIFCSPLOWO2_01_FULL_40_28</name>
    <dbReference type="NCBI Taxonomy" id="1798406"/>
    <lineage>
        <taxon>Bacteria</taxon>
        <taxon>Candidatus Harrisoniibacteriota</taxon>
    </lineage>
</organism>
<evidence type="ECO:0000256" key="6">
    <source>
        <dbReference type="ARBA" id="ARBA00023163"/>
    </source>
</evidence>
<name>A0A1G1ZPD1_9BACT</name>
<dbReference type="HAMAP" id="MF_01008">
    <property type="entry name" value="MraZ"/>
    <property type="match status" value="1"/>
</dbReference>
<dbReference type="Proteomes" id="UP000178517">
    <property type="component" value="Unassembled WGS sequence"/>
</dbReference>
<dbReference type="InterPro" id="IPR037914">
    <property type="entry name" value="SpoVT-AbrB_sf"/>
</dbReference>
<dbReference type="GO" id="GO:0000976">
    <property type="term" value="F:transcription cis-regulatory region binding"/>
    <property type="evidence" value="ECO:0007669"/>
    <property type="project" value="TreeGrafter"/>
</dbReference>
<evidence type="ECO:0000256" key="1">
    <source>
        <dbReference type="ARBA" id="ARBA00013860"/>
    </source>
</evidence>
<dbReference type="Pfam" id="PF02381">
    <property type="entry name" value="MraZ"/>
    <property type="match status" value="2"/>
</dbReference>
<evidence type="ECO:0000313" key="10">
    <source>
        <dbReference type="Proteomes" id="UP000178517"/>
    </source>
</evidence>
<dbReference type="NCBIfam" id="TIGR00242">
    <property type="entry name" value="division/cell wall cluster transcriptional repressor MraZ"/>
    <property type="match status" value="1"/>
</dbReference>
<keyword evidence="5 7" id="KW-0238">DNA-binding</keyword>
<reference evidence="9 10" key="1">
    <citation type="journal article" date="2016" name="Nat. Commun.">
        <title>Thousands of microbial genomes shed light on interconnected biogeochemical processes in an aquifer system.</title>
        <authorList>
            <person name="Anantharaman K."/>
            <person name="Brown C.T."/>
            <person name="Hug L.A."/>
            <person name="Sharon I."/>
            <person name="Castelle C.J."/>
            <person name="Probst A.J."/>
            <person name="Thomas B.C."/>
            <person name="Singh A."/>
            <person name="Wilkins M.J."/>
            <person name="Karaoz U."/>
            <person name="Brodie E.L."/>
            <person name="Williams K.H."/>
            <person name="Hubbard S.S."/>
            <person name="Banfield J.F."/>
        </authorList>
    </citation>
    <scope>NUCLEOTIDE SEQUENCE [LARGE SCALE GENOMIC DNA]</scope>
</reference>
<dbReference type="GO" id="GO:0051301">
    <property type="term" value="P:cell division"/>
    <property type="evidence" value="ECO:0007669"/>
    <property type="project" value="UniProtKB-KW"/>
</dbReference>
<dbReference type="GO" id="GO:0003700">
    <property type="term" value="F:DNA-binding transcription factor activity"/>
    <property type="evidence" value="ECO:0007669"/>
    <property type="project" value="UniProtKB-UniRule"/>
</dbReference>
<dbReference type="InterPro" id="IPR003444">
    <property type="entry name" value="MraZ"/>
</dbReference>
<keyword evidence="6 7" id="KW-0804">Transcription</keyword>
<comment type="subcellular location">
    <subcellularLocation>
        <location evidence="7">Cytoplasm</location>
        <location evidence="7">Nucleoid</location>
    </subcellularLocation>
</comment>
<dbReference type="PANTHER" id="PTHR34701">
    <property type="entry name" value="TRANSCRIPTIONAL REGULATOR MRAZ"/>
    <property type="match status" value="1"/>
</dbReference>
<evidence type="ECO:0000256" key="5">
    <source>
        <dbReference type="ARBA" id="ARBA00023125"/>
    </source>
</evidence>
<keyword evidence="9" id="KW-0131">Cell cycle</keyword>
<evidence type="ECO:0000259" key="8">
    <source>
        <dbReference type="PROSITE" id="PS51740"/>
    </source>
</evidence>
<evidence type="ECO:0000313" key="9">
    <source>
        <dbReference type="EMBL" id="OGY66442.1"/>
    </source>
</evidence>
<dbReference type="FunFam" id="3.40.1550.20:FF:000002">
    <property type="entry name" value="Transcriptional regulator MraZ"/>
    <property type="match status" value="1"/>
</dbReference>